<organism evidence="5 6">
    <name type="scientific">Aeromicrobium wangtongii</name>
    <dbReference type="NCBI Taxonomy" id="2969247"/>
    <lineage>
        <taxon>Bacteria</taxon>
        <taxon>Bacillati</taxon>
        <taxon>Actinomycetota</taxon>
        <taxon>Actinomycetes</taxon>
        <taxon>Propionibacteriales</taxon>
        <taxon>Nocardioidaceae</taxon>
        <taxon>Aeromicrobium</taxon>
    </lineage>
</organism>
<keyword evidence="6" id="KW-1185">Reference proteome</keyword>
<accession>A0ABY5MDR5</accession>
<protein>
    <submittedName>
        <fullName evidence="5">ABC transporter substrate-binding protein</fullName>
    </submittedName>
</protein>
<proteinExistence type="inferred from homology"/>
<evidence type="ECO:0000256" key="2">
    <source>
        <dbReference type="ARBA" id="ARBA00022729"/>
    </source>
</evidence>
<dbReference type="EMBL" id="CP102173">
    <property type="protein sequence ID" value="UUP15160.1"/>
    <property type="molecule type" value="Genomic_DNA"/>
</dbReference>
<dbReference type="PROSITE" id="PS51257">
    <property type="entry name" value="PROKAR_LIPOPROTEIN"/>
    <property type="match status" value="1"/>
</dbReference>
<evidence type="ECO:0000259" key="4">
    <source>
        <dbReference type="Pfam" id="PF13458"/>
    </source>
</evidence>
<evidence type="ECO:0000313" key="5">
    <source>
        <dbReference type="EMBL" id="UUP15160.1"/>
    </source>
</evidence>
<feature type="chain" id="PRO_5045936275" evidence="3">
    <location>
        <begin position="23"/>
        <end position="387"/>
    </location>
</feature>
<reference evidence="5 6" key="1">
    <citation type="submission" date="2022-08" db="EMBL/GenBank/DDBJ databases">
        <title>novel species in genus Aeromicrobium.</title>
        <authorList>
            <person name="Ye L."/>
        </authorList>
    </citation>
    <scope>NUCLEOTIDE SEQUENCE [LARGE SCALE GENOMIC DNA]</scope>
    <source>
        <strain evidence="6">zg-Y1379</strain>
    </source>
</reference>
<dbReference type="InterPro" id="IPR028082">
    <property type="entry name" value="Peripla_BP_I"/>
</dbReference>
<dbReference type="Gene3D" id="3.40.50.2300">
    <property type="match status" value="2"/>
</dbReference>
<keyword evidence="2 3" id="KW-0732">Signal</keyword>
<sequence length="387" mass="41620">MTKKRVLAGITTGLLLAGGLTACGSSTESSSKGALSVKAGVVGPKTNPASQYWTELERGIELAQDEAEERHGVTFDLVKRDDKGEPETGARLIQELLNQEQVDVLFGPSLSGVALQVAPVIQRAKRPWMTGAPAADGVLDYSTQPNWGFRTNYNNSQNIEAVANIAFGDDKTVGMIYGTDGFGQAGYDAVDAYAKANGLNLVRAEGVDPGSTSMTAQVNTLKKAGIDTVIVWFTTGADHATMMRSMAQVSYDPEIVATATILDPAFTELSKPAEWDTTVFAAPIDFESPEVTELAKRYEERYGEKPLILTVVWALYASTLSYAAAVEEAGDSSDYAAVRDALEGLDSIEILGQKFDKPFSAKDHELFTPEDWIAYEFDESGTVVKAD</sequence>
<gene>
    <name evidence="5" type="ORF">NQV15_07575</name>
</gene>
<evidence type="ECO:0000256" key="1">
    <source>
        <dbReference type="ARBA" id="ARBA00010062"/>
    </source>
</evidence>
<dbReference type="PANTHER" id="PTHR30483">
    <property type="entry name" value="LEUCINE-SPECIFIC-BINDING PROTEIN"/>
    <property type="match status" value="1"/>
</dbReference>
<feature type="domain" description="Leucine-binding protein" evidence="4">
    <location>
        <begin position="36"/>
        <end position="366"/>
    </location>
</feature>
<dbReference type="InterPro" id="IPR051010">
    <property type="entry name" value="BCAA_transport"/>
</dbReference>
<dbReference type="Pfam" id="PF13458">
    <property type="entry name" value="Peripla_BP_6"/>
    <property type="match status" value="1"/>
</dbReference>
<evidence type="ECO:0000256" key="3">
    <source>
        <dbReference type="SAM" id="SignalP"/>
    </source>
</evidence>
<comment type="similarity">
    <text evidence="1">Belongs to the leucine-binding protein family.</text>
</comment>
<dbReference type="PANTHER" id="PTHR30483:SF6">
    <property type="entry name" value="PERIPLASMIC BINDING PROTEIN OF ABC TRANSPORTER FOR NATURAL AMINO ACIDS"/>
    <property type="match status" value="1"/>
</dbReference>
<dbReference type="SUPFAM" id="SSF53822">
    <property type="entry name" value="Periplasmic binding protein-like I"/>
    <property type="match status" value="1"/>
</dbReference>
<dbReference type="InterPro" id="IPR028081">
    <property type="entry name" value="Leu-bd"/>
</dbReference>
<dbReference type="Proteomes" id="UP001316184">
    <property type="component" value="Chromosome"/>
</dbReference>
<dbReference type="RefSeq" id="WP_232399213.1">
    <property type="nucleotide sequence ID" value="NZ_CP102173.1"/>
</dbReference>
<name>A0ABY5MDR5_9ACTN</name>
<feature type="signal peptide" evidence="3">
    <location>
        <begin position="1"/>
        <end position="22"/>
    </location>
</feature>
<evidence type="ECO:0000313" key="6">
    <source>
        <dbReference type="Proteomes" id="UP001316184"/>
    </source>
</evidence>